<feature type="domain" description="Dihydroxy-acid/6-phosphogluconate dehydratase N-terminal" evidence="16">
    <location>
        <begin position="35"/>
        <end position="352"/>
    </location>
</feature>
<evidence type="ECO:0000256" key="11">
    <source>
        <dbReference type="ARBA" id="ARBA00029304"/>
    </source>
</evidence>
<comment type="function">
    <text evidence="15">Functions in the biosynthesis of branched-chain amino acids. Catalyzes the dehydration of (2R,3R)-2,3-dihydroxy-3-methylpentanoate (2,3-dihydroxy-3-methylvalerate) into 2-oxo-3-methylpentanoate (2-oxo-3-methylvalerate) and of (2R)-2,3-dihydroxy-3-methylbutanoate (2,3-dihydroxyisovalerate) into 2-oxo-3-methylbutanoate (2-oxoisovalerate), the penultimate precursor to L-isoleucine and L-valine, respectively.</text>
</comment>
<dbReference type="SUPFAM" id="SSF52016">
    <property type="entry name" value="LeuD/IlvD-like"/>
    <property type="match status" value="1"/>
</dbReference>
<dbReference type="PANTHER" id="PTHR21000:SF5">
    <property type="entry name" value="DIHYDROXY-ACID DEHYDRATASE, MITOCHONDRIAL"/>
    <property type="match status" value="1"/>
</dbReference>
<dbReference type="SUPFAM" id="SSF143975">
    <property type="entry name" value="IlvD/EDD N-terminal domain-like"/>
    <property type="match status" value="1"/>
</dbReference>
<dbReference type="InterPro" id="IPR037237">
    <property type="entry name" value="IlvD/EDD_N"/>
</dbReference>
<comment type="pathway">
    <text evidence="12 15">Amino-acid biosynthesis; L-valine biosynthesis; L-valine from pyruvate: step 3/4.</text>
</comment>
<feature type="active site" description="Proton acceptor" evidence="15">
    <location>
        <position position="472"/>
    </location>
</feature>
<dbReference type="EC" id="4.2.1.9" evidence="14 15"/>
<comment type="cofactor">
    <cofactor evidence="1 15">
        <name>Mg(2+)</name>
        <dbReference type="ChEBI" id="CHEBI:18420"/>
    </cofactor>
</comment>
<dbReference type="GO" id="GO:0051537">
    <property type="term" value="F:2 iron, 2 sulfur cluster binding"/>
    <property type="evidence" value="ECO:0007669"/>
    <property type="project" value="UniProtKB-UniRule"/>
</dbReference>
<dbReference type="GO" id="GO:0009097">
    <property type="term" value="P:isoleucine biosynthetic process"/>
    <property type="evidence" value="ECO:0007669"/>
    <property type="project" value="UniProtKB-UniRule"/>
</dbReference>
<evidence type="ECO:0000313" key="18">
    <source>
        <dbReference type="EMBL" id="RMA75854.1"/>
    </source>
</evidence>
<dbReference type="InterPro" id="IPR056740">
    <property type="entry name" value="ILV_EDD_C"/>
</dbReference>
<feature type="binding site" evidence="15">
    <location>
        <position position="82"/>
    </location>
    <ligand>
        <name>Mg(2+)</name>
        <dbReference type="ChEBI" id="CHEBI:18420"/>
    </ligand>
</feature>
<gene>
    <name evidence="15" type="primary">ilvD</name>
    <name evidence="18" type="ORF">BC961_1552</name>
</gene>
<evidence type="ECO:0000259" key="16">
    <source>
        <dbReference type="Pfam" id="PF00920"/>
    </source>
</evidence>
<dbReference type="InterPro" id="IPR050165">
    <property type="entry name" value="DHAD_IlvD/Edd"/>
</dbReference>
<name>A0A3L9ZU69_9FLAO</name>
<keyword evidence="8 15" id="KW-0411">Iron-sulfur</keyword>
<comment type="catalytic activity">
    <reaction evidence="11">
        <text>(2R)-2,3-dihydroxy-3-methylbutanoate = 3-methyl-2-oxobutanoate + H2O</text>
        <dbReference type="Rhea" id="RHEA:24809"/>
        <dbReference type="ChEBI" id="CHEBI:11851"/>
        <dbReference type="ChEBI" id="CHEBI:15377"/>
        <dbReference type="ChEBI" id="CHEBI:49072"/>
        <dbReference type="EC" id="4.2.1.9"/>
    </reaction>
    <physiologicalReaction direction="left-to-right" evidence="11">
        <dbReference type="Rhea" id="RHEA:24810"/>
    </physiologicalReaction>
</comment>
<evidence type="ECO:0000313" key="19">
    <source>
        <dbReference type="Proteomes" id="UP000280368"/>
    </source>
</evidence>
<evidence type="ECO:0000256" key="10">
    <source>
        <dbReference type="ARBA" id="ARBA00023304"/>
    </source>
</evidence>
<dbReference type="OrthoDB" id="9807077at2"/>
<feature type="domain" description="Dihydroxy-acid/6-phosphogluconate dehydratase C-terminal" evidence="17">
    <location>
        <begin position="364"/>
        <end position="553"/>
    </location>
</feature>
<comment type="cofactor">
    <cofactor evidence="15">
        <name>[2Fe-2S] cluster</name>
        <dbReference type="ChEBI" id="CHEBI:190135"/>
    </cofactor>
    <text evidence="15">Binds 1 [2Fe-2S] cluster per subunit. This cluster acts as a Lewis acid cofactor.</text>
</comment>
<dbReference type="GO" id="GO:0000287">
    <property type="term" value="F:magnesium ion binding"/>
    <property type="evidence" value="ECO:0007669"/>
    <property type="project" value="UniProtKB-UniRule"/>
</dbReference>
<sequence length="557" mass="58998">MELNKYSKTITQDVTQPAAQAMLYGIGLTEDDLKKAQVGIVSMGYEGNTCNMHLNDLAKDVKKGVWNADLVGLIFNTIGVSDGISNGTEGMRFSLVSRDVIADSIETVMGAQWYDSMIAIPGCDKNMPGAIIAMGRVNRPAIMVYGGTIHSGKWKGESLNIVSAFEALGKKFNNTITDEDFKGVVQNACPGAGACGGMYTANTMASAIEALGMSLPYSSSNPALSDEKKQECVHAGQAIRLLLEKDIKPMDIMTRKAFENAIMMVAVLGGSTNAVMHIIAMAHSVDIEITLKDFQDISNKTPVLADLKPSGKYMMEDLHQVGGVPAVMKYLLKEGLLHGDCLTVTGKTVAENLASVPDLSDGQDVIHEIQKALKPTGNIQILYGNLAEEGSVAKISGNEGEFFEGEAIVFESEFEVIPGIQSGLVHPGNVVVIRNCGPKGGPGMPEMLKPTSAIMGAGLGNSVALITDGRFSGGTHGFVVGHITPEAFDGGGIALVKNGDVITIDAKHNTINLKISDEEFAARKALWVQPELKATKGVLLKYARAVSSASTGCVTDK</sequence>
<keyword evidence="9 15" id="KW-0456">Lyase</keyword>
<dbReference type="UniPathway" id="UPA00047">
    <property type="reaction ID" value="UER00057"/>
</dbReference>
<keyword evidence="10 15" id="KW-0100">Branched-chain amino acid biosynthesis</keyword>
<keyword evidence="19" id="KW-1185">Reference proteome</keyword>
<keyword evidence="7 15" id="KW-0408">Iron</keyword>
<evidence type="ECO:0000256" key="6">
    <source>
        <dbReference type="ARBA" id="ARBA00022842"/>
    </source>
</evidence>
<dbReference type="PROSITE" id="PS00887">
    <property type="entry name" value="ILVD_EDD_2"/>
    <property type="match status" value="1"/>
</dbReference>
<feature type="binding site" evidence="15">
    <location>
        <position position="446"/>
    </location>
    <ligand>
        <name>Mg(2+)</name>
        <dbReference type="ChEBI" id="CHEBI:18420"/>
    </ligand>
</feature>
<evidence type="ECO:0000256" key="15">
    <source>
        <dbReference type="HAMAP-Rule" id="MF_00012"/>
    </source>
</evidence>
<evidence type="ECO:0000256" key="1">
    <source>
        <dbReference type="ARBA" id="ARBA00001946"/>
    </source>
</evidence>
<keyword evidence="5 15" id="KW-0479">Metal-binding</keyword>
<dbReference type="RefSeq" id="WP_121925242.1">
    <property type="nucleotide sequence ID" value="NZ_CBCSGA010000003.1"/>
</dbReference>
<evidence type="ECO:0000256" key="13">
    <source>
        <dbReference type="ARBA" id="ARBA00029437"/>
    </source>
</evidence>
<protein>
    <recommendedName>
        <fullName evidence="14 15">Dihydroxy-acid dehydratase</fullName>
        <shortName evidence="15">DAD</shortName>
        <ecNumber evidence="14 15">4.2.1.9</ecNumber>
    </recommendedName>
</protein>
<dbReference type="EMBL" id="REFH01000009">
    <property type="protein sequence ID" value="RMA75854.1"/>
    <property type="molecule type" value="Genomic_DNA"/>
</dbReference>
<dbReference type="Pfam" id="PF00920">
    <property type="entry name" value="ILVD_EDD_N"/>
    <property type="match status" value="1"/>
</dbReference>
<comment type="pathway">
    <text evidence="13 15">Amino-acid biosynthesis; L-isoleucine biosynthesis; L-isoleucine from 2-oxobutanoate: step 3/4.</text>
</comment>
<dbReference type="Proteomes" id="UP000280368">
    <property type="component" value="Unassembled WGS sequence"/>
</dbReference>
<organism evidence="18 19">
    <name type="scientific">Flavobacterium weaverense</name>
    <dbReference type="NCBI Taxonomy" id="271156"/>
    <lineage>
        <taxon>Bacteria</taxon>
        <taxon>Pseudomonadati</taxon>
        <taxon>Bacteroidota</taxon>
        <taxon>Flavobacteriia</taxon>
        <taxon>Flavobacteriales</taxon>
        <taxon>Flavobacteriaceae</taxon>
        <taxon>Flavobacterium</taxon>
    </lineage>
</organism>
<dbReference type="InterPro" id="IPR042096">
    <property type="entry name" value="Dihydro-acid_dehy_C"/>
</dbReference>
<evidence type="ECO:0000256" key="12">
    <source>
        <dbReference type="ARBA" id="ARBA00029436"/>
    </source>
</evidence>
<dbReference type="InterPro" id="IPR000581">
    <property type="entry name" value="ILV_EDD_N"/>
</dbReference>
<keyword evidence="3 15" id="KW-0028">Amino-acid biosynthesis</keyword>
<dbReference type="PROSITE" id="PS00886">
    <property type="entry name" value="ILVD_EDD_1"/>
    <property type="match status" value="1"/>
</dbReference>
<dbReference type="HAMAP" id="MF_00012">
    <property type="entry name" value="IlvD"/>
    <property type="match status" value="1"/>
</dbReference>
<dbReference type="AlphaFoldDB" id="A0A3L9ZU69"/>
<dbReference type="FunFam" id="3.50.30.80:FF:000001">
    <property type="entry name" value="Dihydroxy-acid dehydratase"/>
    <property type="match status" value="1"/>
</dbReference>
<dbReference type="UniPathway" id="UPA00049">
    <property type="reaction ID" value="UER00061"/>
</dbReference>
<feature type="modified residue" description="N6-carboxylysine" evidence="15">
    <location>
        <position position="125"/>
    </location>
</feature>
<feature type="binding site" evidence="15">
    <location>
        <position position="50"/>
    </location>
    <ligand>
        <name>[2Fe-2S] cluster</name>
        <dbReference type="ChEBI" id="CHEBI:190135"/>
    </ligand>
</feature>
<evidence type="ECO:0000256" key="8">
    <source>
        <dbReference type="ARBA" id="ARBA00023014"/>
    </source>
</evidence>
<feature type="binding site" evidence="15">
    <location>
        <position position="124"/>
    </location>
    <ligand>
        <name>Mg(2+)</name>
        <dbReference type="ChEBI" id="CHEBI:18420"/>
    </ligand>
</feature>
<evidence type="ECO:0000256" key="2">
    <source>
        <dbReference type="ARBA" id="ARBA00006486"/>
    </source>
</evidence>
<comment type="catalytic activity">
    <reaction evidence="15">
        <text>(2R,3R)-2,3-dihydroxy-3-methylpentanoate = (S)-3-methyl-2-oxopentanoate + H2O</text>
        <dbReference type="Rhea" id="RHEA:27694"/>
        <dbReference type="ChEBI" id="CHEBI:15377"/>
        <dbReference type="ChEBI" id="CHEBI:35146"/>
        <dbReference type="ChEBI" id="CHEBI:49258"/>
        <dbReference type="EC" id="4.2.1.9"/>
    </reaction>
</comment>
<feature type="binding site" description="via carbamate group" evidence="15">
    <location>
        <position position="125"/>
    </location>
    <ligand>
        <name>Mg(2+)</name>
        <dbReference type="ChEBI" id="CHEBI:18420"/>
    </ligand>
</feature>
<comment type="subunit">
    <text evidence="15">Homodimer.</text>
</comment>
<proteinExistence type="inferred from homology"/>
<evidence type="ECO:0000259" key="17">
    <source>
        <dbReference type="Pfam" id="PF24877"/>
    </source>
</evidence>
<dbReference type="Pfam" id="PF24877">
    <property type="entry name" value="ILV_EDD_C"/>
    <property type="match status" value="1"/>
</dbReference>
<evidence type="ECO:0000256" key="9">
    <source>
        <dbReference type="ARBA" id="ARBA00023239"/>
    </source>
</evidence>
<evidence type="ECO:0000256" key="5">
    <source>
        <dbReference type="ARBA" id="ARBA00022723"/>
    </source>
</evidence>
<evidence type="ECO:0000256" key="3">
    <source>
        <dbReference type="ARBA" id="ARBA00022605"/>
    </source>
</evidence>
<comment type="similarity">
    <text evidence="2 15">Belongs to the IlvD/Edd family.</text>
</comment>
<keyword evidence="6 15" id="KW-0460">Magnesium</keyword>
<dbReference type="NCBIfam" id="NF002068">
    <property type="entry name" value="PRK00911.1"/>
    <property type="match status" value="1"/>
</dbReference>
<dbReference type="GO" id="GO:0004160">
    <property type="term" value="F:dihydroxy-acid dehydratase activity"/>
    <property type="evidence" value="ECO:0007669"/>
    <property type="project" value="UniProtKB-UniRule"/>
</dbReference>
<accession>A0A3L9ZU69</accession>
<comment type="caution">
    <text evidence="15">Lacks conserved residue(s) required for the propagation of feature annotation.</text>
</comment>
<keyword evidence="4 15" id="KW-0001">2Fe-2S</keyword>
<evidence type="ECO:0000256" key="4">
    <source>
        <dbReference type="ARBA" id="ARBA00022714"/>
    </source>
</evidence>
<reference evidence="18 19" key="1">
    <citation type="submission" date="2018-10" db="EMBL/GenBank/DDBJ databases">
        <title>Genomic Encyclopedia of Archaeal and Bacterial Type Strains, Phase II (KMG-II): from individual species to whole genera.</title>
        <authorList>
            <person name="Goeker M."/>
        </authorList>
    </citation>
    <scope>NUCLEOTIDE SEQUENCE [LARGE SCALE GENOMIC DNA]</scope>
    <source>
        <strain evidence="18 19">DSM 19727</strain>
    </source>
</reference>
<dbReference type="PANTHER" id="PTHR21000">
    <property type="entry name" value="DIHYDROXY-ACID DEHYDRATASE DAD"/>
    <property type="match status" value="1"/>
</dbReference>
<dbReference type="InterPro" id="IPR004404">
    <property type="entry name" value="DihydroxyA_deHydtase"/>
</dbReference>
<dbReference type="InterPro" id="IPR020558">
    <property type="entry name" value="DiOHA_6PGluconate_deHydtase_CS"/>
</dbReference>
<dbReference type="GO" id="GO:0009099">
    <property type="term" value="P:L-valine biosynthetic process"/>
    <property type="evidence" value="ECO:0007669"/>
    <property type="project" value="UniProtKB-UniRule"/>
</dbReference>
<comment type="caution">
    <text evidence="18">The sequence shown here is derived from an EMBL/GenBank/DDBJ whole genome shotgun (WGS) entry which is preliminary data.</text>
</comment>
<evidence type="ECO:0000256" key="7">
    <source>
        <dbReference type="ARBA" id="ARBA00023004"/>
    </source>
</evidence>
<evidence type="ECO:0000256" key="14">
    <source>
        <dbReference type="ARBA" id="ARBA00029490"/>
    </source>
</evidence>
<dbReference type="Gene3D" id="3.50.30.80">
    <property type="entry name" value="IlvD/EDD C-terminal domain-like"/>
    <property type="match status" value="1"/>
</dbReference>
<dbReference type="NCBIfam" id="TIGR00110">
    <property type="entry name" value="ilvD"/>
    <property type="match status" value="1"/>
</dbReference>